<sequence length="101" mass="11428">MLKRNTVEKLVRRRKIDGGLESEKTENPDPKNIPRFRPFGILEPLPAKEARKSILTVLQIVCELASVQGKIKAIDSRILEVKQAMKGDDEVCRAVLQVLHI</sequence>
<gene>
    <name evidence="2" type="ORF">ANCCAN_14158</name>
</gene>
<dbReference type="STRING" id="29170.A0A368G9B7"/>
<dbReference type="Proteomes" id="UP000252519">
    <property type="component" value="Unassembled WGS sequence"/>
</dbReference>
<feature type="compositionally biased region" description="Basic and acidic residues" evidence="1">
    <location>
        <begin position="14"/>
        <end position="29"/>
    </location>
</feature>
<evidence type="ECO:0000313" key="2">
    <source>
        <dbReference type="EMBL" id="RCN39889.1"/>
    </source>
</evidence>
<feature type="region of interest" description="Disordered" evidence="1">
    <location>
        <begin position="14"/>
        <end position="35"/>
    </location>
</feature>
<dbReference type="AlphaFoldDB" id="A0A368G9B7"/>
<evidence type="ECO:0000256" key="1">
    <source>
        <dbReference type="SAM" id="MobiDB-lite"/>
    </source>
</evidence>
<keyword evidence="3" id="KW-1185">Reference proteome</keyword>
<protein>
    <submittedName>
        <fullName evidence="2">Uncharacterized protein</fullName>
    </submittedName>
</protein>
<accession>A0A368G9B7</accession>
<organism evidence="2 3">
    <name type="scientific">Ancylostoma caninum</name>
    <name type="common">Dog hookworm</name>
    <dbReference type="NCBI Taxonomy" id="29170"/>
    <lineage>
        <taxon>Eukaryota</taxon>
        <taxon>Metazoa</taxon>
        <taxon>Ecdysozoa</taxon>
        <taxon>Nematoda</taxon>
        <taxon>Chromadorea</taxon>
        <taxon>Rhabditida</taxon>
        <taxon>Rhabditina</taxon>
        <taxon>Rhabditomorpha</taxon>
        <taxon>Strongyloidea</taxon>
        <taxon>Ancylostomatidae</taxon>
        <taxon>Ancylostomatinae</taxon>
        <taxon>Ancylostoma</taxon>
    </lineage>
</organism>
<comment type="caution">
    <text evidence="2">The sequence shown here is derived from an EMBL/GenBank/DDBJ whole genome shotgun (WGS) entry which is preliminary data.</text>
</comment>
<evidence type="ECO:0000313" key="3">
    <source>
        <dbReference type="Proteomes" id="UP000252519"/>
    </source>
</evidence>
<dbReference type="OrthoDB" id="5826082at2759"/>
<dbReference type="EMBL" id="JOJR01000314">
    <property type="protein sequence ID" value="RCN39889.1"/>
    <property type="molecule type" value="Genomic_DNA"/>
</dbReference>
<name>A0A368G9B7_ANCCA</name>
<reference evidence="2 3" key="1">
    <citation type="submission" date="2014-10" db="EMBL/GenBank/DDBJ databases">
        <title>Draft genome of the hookworm Ancylostoma caninum.</title>
        <authorList>
            <person name="Mitreva M."/>
        </authorList>
    </citation>
    <scope>NUCLEOTIDE SEQUENCE [LARGE SCALE GENOMIC DNA]</scope>
    <source>
        <strain evidence="2 3">Baltimore</strain>
    </source>
</reference>
<proteinExistence type="predicted"/>